<feature type="transmembrane region" description="Helical" evidence="1">
    <location>
        <begin position="31"/>
        <end position="50"/>
    </location>
</feature>
<keyword evidence="1" id="KW-0812">Transmembrane</keyword>
<keyword evidence="1" id="KW-1133">Transmembrane helix</keyword>
<proteinExistence type="predicted"/>
<name>A0A6C0IH57_9ZZZZ</name>
<dbReference type="AlphaFoldDB" id="A0A6C0IH57"/>
<evidence type="ECO:0000313" key="2">
    <source>
        <dbReference type="EMBL" id="QHT91247.1"/>
    </source>
</evidence>
<protein>
    <submittedName>
        <fullName evidence="2">Uncharacterized protein</fullName>
    </submittedName>
</protein>
<accession>A0A6C0IH57</accession>
<sequence length="135" mass="15541">MSEPEDINEYNFYKRMNEIGEYRYRNSSDTIFVFQLMFIAILIVIVLLYLKSIGIVTAFFVYPVCILLTIIVIFILVNRIVLTNNIRDKRDWSKLNFGDGQRIPSGYITAGVEKGEFGIQAAPPATRCRTEEVCD</sequence>
<evidence type="ECO:0000256" key="1">
    <source>
        <dbReference type="SAM" id="Phobius"/>
    </source>
</evidence>
<dbReference type="EMBL" id="MN740165">
    <property type="protein sequence ID" value="QHT91247.1"/>
    <property type="molecule type" value="Genomic_DNA"/>
</dbReference>
<feature type="transmembrane region" description="Helical" evidence="1">
    <location>
        <begin position="56"/>
        <end position="77"/>
    </location>
</feature>
<keyword evidence="1" id="KW-0472">Membrane</keyword>
<organism evidence="2">
    <name type="scientific">viral metagenome</name>
    <dbReference type="NCBI Taxonomy" id="1070528"/>
    <lineage>
        <taxon>unclassified sequences</taxon>
        <taxon>metagenomes</taxon>
        <taxon>organismal metagenomes</taxon>
    </lineage>
</organism>
<reference evidence="2" key="1">
    <citation type="journal article" date="2020" name="Nature">
        <title>Giant virus diversity and host interactions through global metagenomics.</title>
        <authorList>
            <person name="Schulz F."/>
            <person name="Roux S."/>
            <person name="Paez-Espino D."/>
            <person name="Jungbluth S."/>
            <person name="Walsh D.A."/>
            <person name="Denef V.J."/>
            <person name="McMahon K.D."/>
            <person name="Konstantinidis K.T."/>
            <person name="Eloe-Fadrosh E.A."/>
            <person name="Kyrpides N.C."/>
            <person name="Woyke T."/>
        </authorList>
    </citation>
    <scope>NUCLEOTIDE SEQUENCE</scope>
    <source>
        <strain evidence="2">GVMAG-M-3300023184-77</strain>
    </source>
</reference>